<feature type="transmembrane region" description="Helical" evidence="1">
    <location>
        <begin position="302"/>
        <end position="325"/>
    </location>
</feature>
<dbReference type="EMBL" id="JAATWM020000051">
    <property type="protein sequence ID" value="KAF9870694.1"/>
    <property type="molecule type" value="Genomic_DNA"/>
</dbReference>
<feature type="transmembrane region" description="Helical" evidence="1">
    <location>
        <begin position="378"/>
        <end position="400"/>
    </location>
</feature>
<feature type="transmembrane region" description="Helical" evidence="1">
    <location>
        <begin position="145"/>
        <end position="169"/>
    </location>
</feature>
<evidence type="ECO:0000313" key="3">
    <source>
        <dbReference type="Proteomes" id="UP000781932"/>
    </source>
</evidence>
<evidence type="ECO:0000256" key="1">
    <source>
        <dbReference type="SAM" id="Phobius"/>
    </source>
</evidence>
<comment type="caution">
    <text evidence="2">The sequence shown here is derived from an EMBL/GenBank/DDBJ whole genome shotgun (WGS) entry which is preliminary data.</text>
</comment>
<sequence length="404" mass="44264">MAANRAEQNGTPRSAALSVCVFLGIALFSGRLTNLAVFTSRARKNEQSIEPEDWVPVTGTSLVRWNEDSRAASARVVVSWVSLFVTEIGFVPLVAGLRNGSQRLKAAAAVLAVALDVASDLARFPVWGQRSVVNAGVLARKDENFLVSVVLSAAAGLLKVFVVAVVLVLPTSWKTARHYQPTNRSPALRTTTDLYEMSQSDSNRRWEALLNKQQRLMRVVVQEPAPQQEREQPGTRVLKTVPVVGASQAGPQLRPNTRFWARVDQSGGDMFLIALLVPAVVAVISGLVSLGFNLSHCGSERSSMVCGLSVTGLIFIILWTGTLIISVRLQIDVQQKLFGPVDVVHIVLLLWIAGYILLINAWGLPQPNPEAPRMPLPIQFIPLCIGFVAWYLTLMSRYVLSRRR</sequence>
<feature type="transmembrane region" description="Helical" evidence="1">
    <location>
        <begin position="72"/>
        <end position="94"/>
    </location>
</feature>
<dbReference type="RefSeq" id="XP_038740155.1">
    <property type="nucleotide sequence ID" value="XM_038894510.1"/>
</dbReference>
<gene>
    <name evidence="2" type="ORF">CkaCkLH20_11796</name>
</gene>
<feature type="transmembrane region" description="Helical" evidence="1">
    <location>
        <begin position="270"/>
        <end position="290"/>
    </location>
</feature>
<organism evidence="2 3">
    <name type="scientific">Colletotrichum karsti</name>
    <dbReference type="NCBI Taxonomy" id="1095194"/>
    <lineage>
        <taxon>Eukaryota</taxon>
        <taxon>Fungi</taxon>
        <taxon>Dikarya</taxon>
        <taxon>Ascomycota</taxon>
        <taxon>Pezizomycotina</taxon>
        <taxon>Sordariomycetes</taxon>
        <taxon>Hypocreomycetidae</taxon>
        <taxon>Glomerellales</taxon>
        <taxon>Glomerellaceae</taxon>
        <taxon>Colletotrichum</taxon>
        <taxon>Colletotrichum boninense species complex</taxon>
    </lineage>
</organism>
<accession>A0A9P6HUM6</accession>
<dbReference type="Proteomes" id="UP000781932">
    <property type="component" value="Unassembled WGS sequence"/>
</dbReference>
<protein>
    <submittedName>
        <fullName evidence="2">Uncharacterized protein</fullName>
    </submittedName>
</protein>
<keyword evidence="1" id="KW-1133">Transmembrane helix</keyword>
<keyword evidence="3" id="KW-1185">Reference proteome</keyword>
<reference evidence="2" key="2">
    <citation type="submission" date="2020-11" db="EMBL/GenBank/DDBJ databases">
        <title>Whole genome sequencing of Colletotrichum sp.</title>
        <authorList>
            <person name="Li H."/>
        </authorList>
    </citation>
    <scope>NUCLEOTIDE SEQUENCE</scope>
    <source>
        <strain evidence="2">CkLH20</strain>
    </source>
</reference>
<proteinExistence type="predicted"/>
<feature type="transmembrane region" description="Helical" evidence="1">
    <location>
        <begin position="337"/>
        <end position="358"/>
    </location>
</feature>
<name>A0A9P6HUM6_9PEZI</name>
<keyword evidence="1" id="KW-0812">Transmembrane</keyword>
<feature type="transmembrane region" description="Helical" evidence="1">
    <location>
        <begin position="12"/>
        <end position="30"/>
    </location>
</feature>
<keyword evidence="1" id="KW-0472">Membrane</keyword>
<dbReference type="GeneID" id="62167584"/>
<reference evidence="2" key="1">
    <citation type="submission" date="2020-03" db="EMBL/GenBank/DDBJ databases">
        <authorList>
            <person name="He L."/>
        </authorList>
    </citation>
    <scope>NUCLEOTIDE SEQUENCE</scope>
    <source>
        <strain evidence="2">CkLH20</strain>
    </source>
</reference>
<dbReference type="AlphaFoldDB" id="A0A9P6HUM6"/>
<evidence type="ECO:0000313" key="2">
    <source>
        <dbReference type="EMBL" id="KAF9870694.1"/>
    </source>
</evidence>